<dbReference type="EMBL" id="JACJVN010000012">
    <property type="protein sequence ID" value="MBB6676127.1"/>
    <property type="molecule type" value="Genomic_DNA"/>
</dbReference>
<dbReference type="RefSeq" id="WP_185177433.1">
    <property type="nucleotide sequence ID" value="NZ_CBCSEP010000011.1"/>
</dbReference>
<accession>A0A841TAS5</accession>
<gene>
    <name evidence="1" type="ORF">H4Q31_02180</name>
</gene>
<reference evidence="1 2" key="1">
    <citation type="submission" date="2020-08" db="EMBL/GenBank/DDBJ databases">
        <title>Cohnella phylogeny.</title>
        <authorList>
            <person name="Dunlap C."/>
        </authorList>
    </citation>
    <scope>NUCLEOTIDE SEQUENCE [LARGE SCALE GENOMIC DNA]</scope>
    <source>
        <strain evidence="1 2">DSM 103658</strain>
    </source>
</reference>
<name>A0A841TAS5_9BACL</name>
<evidence type="ECO:0000313" key="1">
    <source>
        <dbReference type="EMBL" id="MBB6676127.1"/>
    </source>
</evidence>
<proteinExistence type="predicted"/>
<organism evidence="1 2">
    <name type="scientific">Cohnella lubricantis</name>
    <dbReference type="NCBI Taxonomy" id="2163172"/>
    <lineage>
        <taxon>Bacteria</taxon>
        <taxon>Bacillati</taxon>
        <taxon>Bacillota</taxon>
        <taxon>Bacilli</taxon>
        <taxon>Bacillales</taxon>
        <taxon>Paenibacillaceae</taxon>
        <taxon>Cohnella</taxon>
    </lineage>
</organism>
<comment type="caution">
    <text evidence="1">The sequence shown here is derived from an EMBL/GenBank/DDBJ whole genome shotgun (WGS) entry which is preliminary data.</text>
</comment>
<dbReference type="AlphaFoldDB" id="A0A841TAS5"/>
<protein>
    <submittedName>
        <fullName evidence="1">DUF2642 domain-containing protein</fullName>
    </submittedName>
</protein>
<dbReference type="Proteomes" id="UP000574133">
    <property type="component" value="Unassembled WGS sequence"/>
</dbReference>
<keyword evidence="2" id="KW-1185">Reference proteome</keyword>
<sequence length="125" mass="13489">MRRNQSTLQAETAALESRMDGYRGDMNTVLSQLSTWVARSAQLQELVAALDNQFRTLQAQVGELADPYAEVRSTLESRQGSVVTIETDAGPVAGTLIAVGTDFAQLLEPTGDMVFVLIDSISQIA</sequence>
<evidence type="ECO:0000313" key="2">
    <source>
        <dbReference type="Proteomes" id="UP000574133"/>
    </source>
</evidence>